<evidence type="ECO:0000313" key="2">
    <source>
        <dbReference type="Proteomes" id="UP000824120"/>
    </source>
</evidence>
<accession>A0A9J5W5R0</accession>
<name>A0A9J5W5R0_SOLCO</name>
<dbReference type="OrthoDB" id="1660333at2759"/>
<gene>
    <name evidence="1" type="ORF">H5410_060346</name>
</gene>
<comment type="caution">
    <text evidence="1">The sequence shown here is derived from an EMBL/GenBank/DDBJ whole genome shotgun (WGS) entry which is preliminary data.</text>
</comment>
<dbReference type="PANTHER" id="PTHR31973:SF197">
    <property type="entry name" value="SWIM-TYPE DOMAIN-CONTAINING PROTEIN"/>
    <property type="match status" value="1"/>
</dbReference>
<protein>
    <submittedName>
        <fullName evidence="1">Uncharacterized protein</fullName>
    </submittedName>
</protein>
<keyword evidence="2" id="KW-1185">Reference proteome</keyword>
<dbReference type="Proteomes" id="UP000824120">
    <property type="component" value="Chromosome 12"/>
</dbReference>
<evidence type="ECO:0000313" key="1">
    <source>
        <dbReference type="EMBL" id="KAG5570580.1"/>
    </source>
</evidence>
<dbReference type="AlphaFoldDB" id="A0A9J5W5R0"/>
<dbReference type="PANTHER" id="PTHR31973">
    <property type="entry name" value="POLYPROTEIN, PUTATIVE-RELATED"/>
    <property type="match status" value="1"/>
</dbReference>
<dbReference type="EMBL" id="JACXVP010000012">
    <property type="protein sequence ID" value="KAG5570580.1"/>
    <property type="molecule type" value="Genomic_DNA"/>
</dbReference>
<reference evidence="1 2" key="1">
    <citation type="submission" date="2020-09" db="EMBL/GenBank/DDBJ databases">
        <title>De no assembly of potato wild relative species, Solanum commersonii.</title>
        <authorList>
            <person name="Cho K."/>
        </authorList>
    </citation>
    <scope>NUCLEOTIDE SEQUENCE [LARGE SCALE GENOMIC DNA]</scope>
    <source>
        <strain evidence="1">LZ3.2</strain>
        <tissue evidence="1">Leaf</tissue>
    </source>
</reference>
<proteinExistence type="predicted"/>
<organism evidence="1 2">
    <name type="scientific">Solanum commersonii</name>
    <name type="common">Commerson's wild potato</name>
    <name type="synonym">Commerson's nightshade</name>
    <dbReference type="NCBI Taxonomy" id="4109"/>
    <lineage>
        <taxon>Eukaryota</taxon>
        <taxon>Viridiplantae</taxon>
        <taxon>Streptophyta</taxon>
        <taxon>Embryophyta</taxon>
        <taxon>Tracheophyta</taxon>
        <taxon>Spermatophyta</taxon>
        <taxon>Magnoliopsida</taxon>
        <taxon>eudicotyledons</taxon>
        <taxon>Gunneridae</taxon>
        <taxon>Pentapetalae</taxon>
        <taxon>asterids</taxon>
        <taxon>lamiids</taxon>
        <taxon>Solanales</taxon>
        <taxon>Solanaceae</taxon>
        <taxon>Solanoideae</taxon>
        <taxon>Solaneae</taxon>
        <taxon>Solanum</taxon>
    </lineage>
</organism>
<sequence>MIKTYNPKHTCNKTTRNYLCNIKFLSEALRERITEQPNIRVFKLQEMIRKNFKLHVSKTTMRRARAKVLKDIVECVLDTLANWAKDWRGLQRRQQFWKIAKSTFESQLRNNIKKMKLLGAEKMMDNLMYYNINFWCKVYFNTEVKYDSVDNNMSECFNA</sequence>